<proteinExistence type="predicted"/>
<dbReference type="Proteomes" id="UP000789570">
    <property type="component" value="Unassembled WGS sequence"/>
</dbReference>
<keyword evidence="2" id="KW-1185">Reference proteome</keyword>
<dbReference type="EMBL" id="CAJVPQ010000701">
    <property type="protein sequence ID" value="CAG8503550.1"/>
    <property type="molecule type" value="Genomic_DNA"/>
</dbReference>
<name>A0A9N9F1I2_9GLOM</name>
<sequence>MSNSHHGKSNVEKELGDEELDPFEKVDEIREESNEGYDSFMVISPERLATIILFFYVVCLHQKRVSSVNISKKFTMTNITDCTEDTYLFVNEIQVIYGKHEVTPIEIIHTLGLDALLLTKYEFNVLVANFIQRYSSRSYFNIPEGVKNLIFNLTGGHPGLCRFILTLLRIKFREGIQNKSSAVILQYLASPQLRNGITSSSCAFYWINNWNPSHDEAEFVRLMLLKSHCETPSIIDYDSNPVAKKFLKHPTTTFEEFLEKSIHRMSPSKLSESFGRGDKCNSLYERSWQMEWYCAFTIVVPANESISADVGPLFSSTGFLDFYVNGDCCWRIELIREGRHLKEHAKRFENGGIYDKIPLKHWVIIDFRHHSKSVREKKPNFWYALYDDNYKQITIIRERHNDKVIILYGDE</sequence>
<dbReference type="AlphaFoldDB" id="A0A9N9F1I2"/>
<reference evidence="1" key="1">
    <citation type="submission" date="2021-06" db="EMBL/GenBank/DDBJ databases">
        <authorList>
            <person name="Kallberg Y."/>
            <person name="Tangrot J."/>
            <person name="Rosling A."/>
        </authorList>
    </citation>
    <scope>NUCLEOTIDE SEQUENCE</scope>
    <source>
        <strain evidence="1">UK204</strain>
    </source>
</reference>
<comment type="caution">
    <text evidence="1">The sequence shown here is derived from an EMBL/GenBank/DDBJ whole genome shotgun (WGS) entry which is preliminary data.</text>
</comment>
<evidence type="ECO:0000313" key="2">
    <source>
        <dbReference type="Proteomes" id="UP000789570"/>
    </source>
</evidence>
<protein>
    <submittedName>
        <fullName evidence="1">13147_t:CDS:1</fullName>
    </submittedName>
</protein>
<accession>A0A9N9F1I2</accession>
<dbReference type="OrthoDB" id="158739at2759"/>
<organism evidence="1 2">
    <name type="scientific">Funneliformis caledonium</name>
    <dbReference type="NCBI Taxonomy" id="1117310"/>
    <lineage>
        <taxon>Eukaryota</taxon>
        <taxon>Fungi</taxon>
        <taxon>Fungi incertae sedis</taxon>
        <taxon>Mucoromycota</taxon>
        <taxon>Glomeromycotina</taxon>
        <taxon>Glomeromycetes</taxon>
        <taxon>Glomerales</taxon>
        <taxon>Glomeraceae</taxon>
        <taxon>Funneliformis</taxon>
    </lineage>
</organism>
<evidence type="ECO:0000313" key="1">
    <source>
        <dbReference type="EMBL" id="CAG8503550.1"/>
    </source>
</evidence>
<gene>
    <name evidence="1" type="ORF">FCALED_LOCUS3830</name>
</gene>